<evidence type="ECO:0000256" key="8">
    <source>
        <dbReference type="ARBA" id="ARBA00048743"/>
    </source>
</evidence>
<dbReference type="GO" id="GO:0005829">
    <property type="term" value="C:cytosol"/>
    <property type="evidence" value="ECO:0007669"/>
    <property type="project" value="TreeGrafter"/>
</dbReference>
<dbReference type="GO" id="GO:0006233">
    <property type="term" value="P:dTDP biosynthetic process"/>
    <property type="evidence" value="ECO:0007669"/>
    <property type="project" value="InterPro"/>
</dbReference>
<dbReference type="PANTHER" id="PTHR10344">
    <property type="entry name" value="THYMIDYLATE KINASE"/>
    <property type="match status" value="1"/>
</dbReference>
<dbReference type="NCBIfam" id="TIGR00041">
    <property type="entry name" value="DTMP_kinase"/>
    <property type="match status" value="1"/>
</dbReference>
<evidence type="ECO:0000259" key="9">
    <source>
        <dbReference type="Pfam" id="PF02223"/>
    </source>
</evidence>
<organism evidence="10">
    <name type="scientific">marine metagenome</name>
    <dbReference type="NCBI Taxonomy" id="408172"/>
    <lineage>
        <taxon>unclassified sequences</taxon>
        <taxon>metagenomes</taxon>
        <taxon>ecological metagenomes</taxon>
    </lineage>
</organism>
<evidence type="ECO:0000256" key="2">
    <source>
        <dbReference type="ARBA" id="ARBA00012980"/>
    </source>
</evidence>
<name>A0A382W6W3_9ZZZZ</name>
<dbReference type="InterPro" id="IPR018095">
    <property type="entry name" value="Thymidylate_kin_CS"/>
</dbReference>
<keyword evidence="4" id="KW-0545">Nucleotide biosynthesis</keyword>
<sequence length="224" mass="25597">MRRSKLPPRFISFEGGEGAGKSTQITMLSNFLNSISIQHIVTREPGGSPGGEEIRKLLVEGEPSRWDPETETLLHFAARRDHLVRTIKPALEKGCWVLCDRHVDSTIAYQGYGHGVPLKMVNEVYKFIDDQLHPDLTFVLDLPADEGLERTLGRAEISVKDDQENRYEKMNLEFHERLRRGFLEIARSDPSRCKVIDASPLPNKVFENIKNVIRARYLDEKDEA</sequence>
<evidence type="ECO:0000256" key="5">
    <source>
        <dbReference type="ARBA" id="ARBA00022741"/>
    </source>
</evidence>
<protein>
    <recommendedName>
        <fullName evidence="2">dTMP kinase</fullName>
        <ecNumber evidence="2">2.7.4.9</ecNumber>
    </recommendedName>
</protein>
<dbReference type="GO" id="GO:0006235">
    <property type="term" value="P:dTTP biosynthetic process"/>
    <property type="evidence" value="ECO:0007669"/>
    <property type="project" value="TreeGrafter"/>
</dbReference>
<dbReference type="Pfam" id="PF02223">
    <property type="entry name" value="Thymidylate_kin"/>
    <property type="match status" value="1"/>
</dbReference>
<keyword evidence="3" id="KW-0808">Transferase</keyword>
<dbReference type="SUPFAM" id="SSF52540">
    <property type="entry name" value="P-loop containing nucleoside triphosphate hydrolases"/>
    <property type="match status" value="1"/>
</dbReference>
<dbReference type="GO" id="GO:0006227">
    <property type="term" value="P:dUDP biosynthetic process"/>
    <property type="evidence" value="ECO:0007669"/>
    <property type="project" value="TreeGrafter"/>
</dbReference>
<feature type="domain" description="Thymidylate kinase-like" evidence="9">
    <location>
        <begin position="13"/>
        <end position="209"/>
    </location>
</feature>
<dbReference type="HAMAP" id="MF_00165">
    <property type="entry name" value="Thymidylate_kinase"/>
    <property type="match status" value="1"/>
</dbReference>
<evidence type="ECO:0000313" key="10">
    <source>
        <dbReference type="EMBL" id="SVD54543.1"/>
    </source>
</evidence>
<dbReference type="Gene3D" id="3.40.50.300">
    <property type="entry name" value="P-loop containing nucleotide triphosphate hydrolases"/>
    <property type="match status" value="1"/>
</dbReference>
<comment type="similarity">
    <text evidence="1">Belongs to the thymidylate kinase family.</text>
</comment>
<dbReference type="AlphaFoldDB" id="A0A382W6W3"/>
<dbReference type="PROSITE" id="PS01331">
    <property type="entry name" value="THYMIDYLATE_KINASE"/>
    <property type="match status" value="1"/>
</dbReference>
<dbReference type="GO" id="GO:0004798">
    <property type="term" value="F:dTMP kinase activity"/>
    <property type="evidence" value="ECO:0007669"/>
    <property type="project" value="UniProtKB-EC"/>
</dbReference>
<accession>A0A382W6W3</accession>
<dbReference type="EC" id="2.7.4.9" evidence="2"/>
<dbReference type="InterPro" id="IPR027417">
    <property type="entry name" value="P-loop_NTPase"/>
</dbReference>
<dbReference type="FunFam" id="3.40.50.300:FF:000225">
    <property type="entry name" value="Thymidylate kinase"/>
    <property type="match status" value="1"/>
</dbReference>
<keyword evidence="5" id="KW-0547">Nucleotide-binding</keyword>
<dbReference type="CDD" id="cd01672">
    <property type="entry name" value="TMPK"/>
    <property type="match status" value="1"/>
</dbReference>
<dbReference type="PANTHER" id="PTHR10344:SF4">
    <property type="entry name" value="UMP-CMP KINASE 2, MITOCHONDRIAL"/>
    <property type="match status" value="1"/>
</dbReference>
<evidence type="ECO:0000256" key="6">
    <source>
        <dbReference type="ARBA" id="ARBA00022777"/>
    </source>
</evidence>
<dbReference type="GO" id="GO:0005524">
    <property type="term" value="F:ATP binding"/>
    <property type="evidence" value="ECO:0007669"/>
    <property type="project" value="UniProtKB-KW"/>
</dbReference>
<keyword evidence="7" id="KW-0067">ATP-binding</keyword>
<keyword evidence="6" id="KW-0418">Kinase</keyword>
<dbReference type="InterPro" id="IPR039430">
    <property type="entry name" value="Thymidylate_kin-like_dom"/>
</dbReference>
<evidence type="ECO:0000256" key="3">
    <source>
        <dbReference type="ARBA" id="ARBA00022679"/>
    </source>
</evidence>
<proteinExistence type="inferred from homology"/>
<evidence type="ECO:0000256" key="1">
    <source>
        <dbReference type="ARBA" id="ARBA00009776"/>
    </source>
</evidence>
<gene>
    <name evidence="10" type="ORF">METZ01_LOCUS407397</name>
</gene>
<evidence type="ECO:0000256" key="4">
    <source>
        <dbReference type="ARBA" id="ARBA00022727"/>
    </source>
</evidence>
<reference evidence="10" key="1">
    <citation type="submission" date="2018-05" db="EMBL/GenBank/DDBJ databases">
        <authorList>
            <person name="Lanie J.A."/>
            <person name="Ng W.-L."/>
            <person name="Kazmierczak K.M."/>
            <person name="Andrzejewski T.M."/>
            <person name="Davidsen T.M."/>
            <person name="Wayne K.J."/>
            <person name="Tettelin H."/>
            <person name="Glass J.I."/>
            <person name="Rusch D."/>
            <person name="Podicherti R."/>
            <person name="Tsui H.-C.T."/>
            <person name="Winkler M.E."/>
        </authorList>
    </citation>
    <scope>NUCLEOTIDE SEQUENCE</scope>
</reference>
<dbReference type="InterPro" id="IPR018094">
    <property type="entry name" value="Thymidylate_kinase"/>
</dbReference>
<dbReference type="EMBL" id="UINC01157512">
    <property type="protein sequence ID" value="SVD54543.1"/>
    <property type="molecule type" value="Genomic_DNA"/>
</dbReference>
<comment type="catalytic activity">
    <reaction evidence="8">
        <text>dTMP + ATP = dTDP + ADP</text>
        <dbReference type="Rhea" id="RHEA:13517"/>
        <dbReference type="ChEBI" id="CHEBI:30616"/>
        <dbReference type="ChEBI" id="CHEBI:58369"/>
        <dbReference type="ChEBI" id="CHEBI:63528"/>
        <dbReference type="ChEBI" id="CHEBI:456216"/>
        <dbReference type="EC" id="2.7.4.9"/>
    </reaction>
</comment>
<evidence type="ECO:0000256" key="7">
    <source>
        <dbReference type="ARBA" id="ARBA00022840"/>
    </source>
</evidence>